<dbReference type="PANTHER" id="PTHR46503">
    <property type="entry name" value="INTER-ALPHA-TRYPSIN INHIBITOR HEAVY CHAIN-LIKE PROTEIN"/>
    <property type="match status" value="1"/>
</dbReference>
<feature type="transmembrane region" description="Helical" evidence="1">
    <location>
        <begin position="303"/>
        <end position="325"/>
    </location>
</feature>
<feature type="domain" description="VWFA" evidence="2">
    <location>
        <begin position="134"/>
        <end position="274"/>
    </location>
</feature>
<dbReference type="SUPFAM" id="SSF53300">
    <property type="entry name" value="vWA-like"/>
    <property type="match status" value="1"/>
</dbReference>
<proteinExistence type="predicted"/>
<dbReference type="InterPro" id="IPR036465">
    <property type="entry name" value="vWFA_dom_sf"/>
</dbReference>
<dbReference type="AlphaFoldDB" id="A0A6J1EMG4"/>
<protein>
    <submittedName>
        <fullName evidence="4">Uncharacterized protein LOC111435855 isoform X3</fullName>
    </submittedName>
</protein>
<keyword evidence="3" id="KW-1185">Reference proteome</keyword>
<evidence type="ECO:0000256" key="1">
    <source>
        <dbReference type="SAM" id="Phobius"/>
    </source>
</evidence>
<name>A0A6J1EMG4_CUCMO</name>
<keyword evidence="1" id="KW-1133">Transmembrane helix</keyword>
<accession>A0A6J1EMG4</accession>
<evidence type="ECO:0000313" key="4">
    <source>
        <dbReference type="RefSeq" id="XP_022929201.1"/>
    </source>
</evidence>
<dbReference type="PANTHER" id="PTHR46503:SF1">
    <property type="entry name" value="INTER-ALPHA-TRYPSIN INHIBITOR HEAVY CHAIN-LIKE PROTEIN"/>
    <property type="match status" value="1"/>
</dbReference>
<keyword evidence="1" id="KW-0812">Transmembrane</keyword>
<dbReference type="Gene3D" id="3.40.50.410">
    <property type="entry name" value="von Willebrand factor, type A domain"/>
    <property type="match status" value="1"/>
</dbReference>
<evidence type="ECO:0000259" key="2">
    <source>
        <dbReference type="PROSITE" id="PS50234"/>
    </source>
</evidence>
<sequence>MRWSQKLSYREGNLTLDVPFTFPEYVIPAGKKMSKKEKIALNVNVRSAAEVLCRTTSHPLKESMRKPGKLSFIYESEVLAWSKEDFSFMYSVCSSEISGGILLQSPPMDDVDQRDMFCMYLYPGKEHGKVFKKKIVFVVDISGSMQGKALNDVKNVLSTALSKLHPEDMFNIIAFNDEVRRYSASMEMATEDAVERASQWINMNFIAGGGTDILLPLTMATEMLNDGGSDGSVPIIFLVTDGAVENERHICDVMRKNLTGKQSVYPRIYTFGIGMFLELEGLARCPKISSSFERSITRGYLRFFRIFQTCLCIYLPGIFCNYYFLRMLAMIGRGHCDAAYDLDSVEPRMRRLYKRAISTIFVNIAVDAFDDLDEVKVYPSFIPDLSSESLLTVSGRYCGNFPETVKAKGLLANLDNIVLDLKVHQAKDIPLDKLFIKDQIELLTAEAWLSENKQLVEMVKKMSTKSGVMSEYTQMFIFQSTNKVGETIKVQQMKKNAYEKMEAPRSDKMMLLPFGGVGFGNLEATSENTPHGVGERKPEAAEIIVKAASNCCGNLCSFCCCPCCIQVCLKINNQCAIVLTQLCTALACFGCFDCCLEMCCDNRSVS</sequence>
<dbReference type="GeneID" id="111435855"/>
<dbReference type="PROSITE" id="PS50234">
    <property type="entry name" value="VWFA"/>
    <property type="match status" value="1"/>
</dbReference>
<dbReference type="Proteomes" id="UP000504609">
    <property type="component" value="Unplaced"/>
</dbReference>
<dbReference type="Pfam" id="PF13519">
    <property type="entry name" value="VWA_2"/>
    <property type="match status" value="1"/>
</dbReference>
<gene>
    <name evidence="4" type="primary">LOC111435855</name>
</gene>
<dbReference type="InterPro" id="IPR002035">
    <property type="entry name" value="VWF_A"/>
</dbReference>
<keyword evidence="1" id="KW-0472">Membrane</keyword>
<evidence type="ECO:0000313" key="3">
    <source>
        <dbReference type="Proteomes" id="UP000504609"/>
    </source>
</evidence>
<organism evidence="3 4">
    <name type="scientific">Cucurbita moschata</name>
    <name type="common">Winter crookneck squash</name>
    <name type="synonym">Cucurbita pepo var. moschata</name>
    <dbReference type="NCBI Taxonomy" id="3662"/>
    <lineage>
        <taxon>Eukaryota</taxon>
        <taxon>Viridiplantae</taxon>
        <taxon>Streptophyta</taxon>
        <taxon>Embryophyta</taxon>
        <taxon>Tracheophyta</taxon>
        <taxon>Spermatophyta</taxon>
        <taxon>Magnoliopsida</taxon>
        <taxon>eudicotyledons</taxon>
        <taxon>Gunneridae</taxon>
        <taxon>Pentapetalae</taxon>
        <taxon>rosids</taxon>
        <taxon>fabids</taxon>
        <taxon>Cucurbitales</taxon>
        <taxon>Cucurbitaceae</taxon>
        <taxon>Cucurbiteae</taxon>
        <taxon>Cucurbita</taxon>
    </lineage>
</organism>
<dbReference type="RefSeq" id="XP_022929201.1">
    <property type="nucleotide sequence ID" value="XM_023073433.1"/>
</dbReference>
<reference evidence="4" key="1">
    <citation type="submission" date="2025-08" db="UniProtKB">
        <authorList>
            <consortium name="RefSeq"/>
        </authorList>
    </citation>
    <scope>IDENTIFICATION</scope>
    <source>
        <tissue evidence="4">Young leaves</tissue>
    </source>
</reference>
<dbReference type="SMART" id="SM00327">
    <property type="entry name" value="VWA"/>
    <property type="match status" value="1"/>
</dbReference>